<dbReference type="SUPFAM" id="SSF54523">
    <property type="entry name" value="Pili subunits"/>
    <property type="match status" value="1"/>
</dbReference>
<keyword evidence="5 6" id="KW-0472">Membrane</keyword>
<organism evidence="7 8">
    <name type="scientific">Demequina lignilytica</name>
    <dbReference type="NCBI Taxonomy" id="3051663"/>
    <lineage>
        <taxon>Bacteria</taxon>
        <taxon>Bacillati</taxon>
        <taxon>Actinomycetota</taxon>
        <taxon>Actinomycetes</taxon>
        <taxon>Micrococcales</taxon>
        <taxon>Demequinaceae</taxon>
        <taxon>Demequina</taxon>
    </lineage>
</organism>
<dbReference type="RefSeq" id="WP_301144295.1">
    <property type="nucleotide sequence ID" value="NZ_JAUHPX010000001.1"/>
</dbReference>
<keyword evidence="2" id="KW-0488">Methylation</keyword>
<keyword evidence="3 6" id="KW-0812">Transmembrane</keyword>
<dbReference type="PANTHER" id="PTHR30093:SF44">
    <property type="entry name" value="TYPE II SECRETION SYSTEM CORE PROTEIN G"/>
    <property type="match status" value="1"/>
</dbReference>
<evidence type="ECO:0000256" key="4">
    <source>
        <dbReference type="ARBA" id="ARBA00022989"/>
    </source>
</evidence>
<keyword evidence="4 6" id="KW-1133">Transmembrane helix</keyword>
<dbReference type="GO" id="GO:0016020">
    <property type="term" value="C:membrane"/>
    <property type="evidence" value="ECO:0007669"/>
    <property type="project" value="UniProtKB-SubCell"/>
</dbReference>
<evidence type="ECO:0000256" key="5">
    <source>
        <dbReference type="ARBA" id="ARBA00023136"/>
    </source>
</evidence>
<accession>A0AAW7M845</accession>
<evidence type="ECO:0000313" key="8">
    <source>
        <dbReference type="Proteomes" id="UP001172737"/>
    </source>
</evidence>
<dbReference type="EMBL" id="JAUHPX010000001">
    <property type="protein sequence ID" value="MDN4486711.1"/>
    <property type="molecule type" value="Genomic_DNA"/>
</dbReference>
<comment type="caution">
    <text evidence="7">The sequence shown here is derived from an EMBL/GenBank/DDBJ whole genome shotgun (WGS) entry which is preliminary data.</text>
</comment>
<evidence type="ECO:0000256" key="2">
    <source>
        <dbReference type="ARBA" id="ARBA00022481"/>
    </source>
</evidence>
<evidence type="ECO:0000256" key="3">
    <source>
        <dbReference type="ARBA" id="ARBA00022692"/>
    </source>
</evidence>
<evidence type="ECO:0000313" key="7">
    <source>
        <dbReference type="EMBL" id="MDN4486711.1"/>
    </source>
</evidence>
<proteinExistence type="predicted"/>
<dbReference type="Pfam" id="PF07963">
    <property type="entry name" value="N_methyl"/>
    <property type="match status" value="1"/>
</dbReference>
<dbReference type="Gene3D" id="3.30.700.10">
    <property type="entry name" value="Glycoprotein, Type 4 Pilin"/>
    <property type="match status" value="1"/>
</dbReference>
<dbReference type="NCBIfam" id="TIGR02532">
    <property type="entry name" value="IV_pilin_GFxxxE"/>
    <property type="match status" value="1"/>
</dbReference>
<evidence type="ECO:0000256" key="6">
    <source>
        <dbReference type="SAM" id="Phobius"/>
    </source>
</evidence>
<dbReference type="AlphaFoldDB" id="A0AAW7M845"/>
<protein>
    <submittedName>
        <fullName evidence="7">Prepilin-type N-terminal cleavage/methylation domain-containing protein</fullName>
    </submittedName>
</protein>
<dbReference type="InterPro" id="IPR045584">
    <property type="entry name" value="Pilin-like"/>
</dbReference>
<comment type="subcellular location">
    <subcellularLocation>
        <location evidence="1">Membrane</location>
        <topology evidence="1">Single-pass membrane protein</topology>
    </subcellularLocation>
</comment>
<gene>
    <name evidence="7" type="ORF">QQX10_00855</name>
</gene>
<dbReference type="Proteomes" id="UP001172737">
    <property type="component" value="Unassembled WGS sequence"/>
</dbReference>
<dbReference type="PROSITE" id="PS00409">
    <property type="entry name" value="PROKAR_NTER_METHYL"/>
    <property type="match status" value="1"/>
</dbReference>
<evidence type="ECO:0000256" key="1">
    <source>
        <dbReference type="ARBA" id="ARBA00004167"/>
    </source>
</evidence>
<name>A0AAW7M845_9MICO</name>
<keyword evidence="8" id="KW-1185">Reference proteome</keyword>
<dbReference type="PANTHER" id="PTHR30093">
    <property type="entry name" value="GENERAL SECRETION PATHWAY PROTEIN G"/>
    <property type="match status" value="1"/>
</dbReference>
<sequence length="147" mass="15010">MLARIRKQLEEKDDKGFTLVELLVVIIIIGILAAIAIPLYLSQQNKAKDSAAKADLATVRTAVVSAMTEDPSGLVVAWTAAVGPNTSTISVDGNDVAEVGISNDNSLAAGTATIAAETISISITSPTGNVFTIDENGTVTETAPAAG</sequence>
<reference evidence="7" key="1">
    <citation type="submission" date="2023-06" db="EMBL/GenBank/DDBJ databases">
        <title>Sysu t00039.</title>
        <authorList>
            <person name="Gao L."/>
            <person name="Fang B.-Z."/>
            <person name="Li W.-J."/>
        </authorList>
    </citation>
    <scope>NUCLEOTIDE SEQUENCE</scope>
    <source>
        <strain evidence="7">SYSU T00039</strain>
    </source>
</reference>
<feature type="transmembrane region" description="Helical" evidence="6">
    <location>
        <begin position="20"/>
        <end position="41"/>
    </location>
</feature>
<dbReference type="InterPro" id="IPR012902">
    <property type="entry name" value="N_methyl_site"/>
</dbReference>